<sequence length="125" mass="13962">MLIATDTHACYRLTAILVSRYDVQIEASIDISSLVIPSDLSNNVPVIDLEERPSIATANQTNAVADEIMVASPSDQHRHREAQEVEVHMEAGPSNQGREHDVEQGQAEGEATEDWEEEDDWEDDY</sequence>
<proteinExistence type="predicted"/>
<evidence type="ECO:0000313" key="3">
    <source>
        <dbReference type="Proteomes" id="UP000076871"/>
    </source>
</evidence>
<dbReference type="InParanoid" id="A0A165G2N6"/>
<protein>
    <submittedName>
        <fullName evidence="2">Uncharacterized protein</fullName>
    </submittedName>
</protein>
<dbReference type="RefSeq" id="XP_040767488.1">
    <property type="nucleotide sequence ID" value="XM_040908265.1"/>
</dbReference>
<dbReference type="GeneID" id="63825294"/>
<dbReference type="AlphaFoldDB" id="A0A165G2N6"/>
<feature type="compositionally biased region" description="Acidic residues" evidence="1">
    <location>
        <begin position="110"/>
        <end position="125"/>
    </location>
</feature>
<keyword evidence="3" id="KW-1185">Reference proteome</keyword>
<organism evidence="2 3">
    <name type="scientific">Laetiporus sulphureus 93-53</name>
    <dbReference type="NCBI Taxonomy" id="1314785"/>
    <lineage>
        <taxon>Eukaryota</taxon>
        <taxon>Fungi</taxon>
        <taxon>Dikarya</taxon>
        <taxon>Basidiomycota</taxon>
        <taxon>Agaricomycotina</taxon>
        <taxon>Agaricomycetes</taxon>
        <taxon>Polyporales</taxon>
        <taxon>Laetiporus</taxon>
    </lineage>
</organism>
<feature type="compositionally biased region" description="Basic and acidic residues" evidence="1">
    <location>
        <begin position="75"/>
        <end position="89"/>
    </location>
</feature>
<dbReference type="Proteomes" id="UP000076871">
    <property type="component" value="Unassembled WGS sequence"/>
</dbReference>
<feature type="region of interest" description="Disordered" evidence="1">
    <location>
        <begin position="73"/>
        <end position="125"/>
    </location>
</feature>
<gene>
    <name evidence="2" type="ORF">LAESUDRAFT_722732</name>
</gene>
<accession>A0A165G2N6</accession>
<evidence type="ECO:0000313" key="2">
    <source>
        <dbReference type="EMBL" id="KZT09748.1"/>
    </source>
</evidence>
<reference evidence="2 3" key="1">
    <citation type="journal article" date="2016" name="Mol. Biol. Evol.">
        <title>Comparative Genomics of Early-Diverging Mushroom-Forming Fungi Provides Insights into the Origins of Lignocellulose Decay Capabilities.</title>
        <authorList>
            <person name="Nagy L.G."/>
            <person name="Riley R."/>
            <person name="Tritt A."/>
            <person name="Adam C."/>
            <person name="Daum C."/>
            <person name="Floudas D."/>
            <person name="Sun H."/>
            <person name="Yadav J.S."/>
            <person name="Pangilinan J."/>
            <person name="Larsson K.H."/>
            <person name="Matsuura K."/>
            <person name="Barry K."/>
            <person name="Labutti K."/>
            <person name="Kuo R."/>
            <person name="Ohm R.A."/>
            <person name="Bhattacharya S.S."/>
            <person name="Shirouzu T."/>
            <person name="Yoshinaga Y."/>
            <person name="Martin F.M."/>
            <person name="Grigoriev I.V."/>
            <person name="Hibbett D.S."/>
        </authorList>
    </citation>
    <scope>NUCLEOTIDE SEQUENCE [LARGE SCALE GENOMIC DNA]</scope>
    <source>
        <strain evidence="2 3">93-53</strain>
    </source>
</reference>
<evidence type="ECO:0000256" key="1">
    <source>
        <dbReference type="SAM" id="MobiDB-lite"/>
    </source>
</evidence>
<dbReference type="EMBL" id="KV427611">
    <property type="protein sequence ID" value="KZT09748.1"/>
    <property type="molecule type" value="Genomic_DNA"/>
</dbReference>
<name>A0A165G2N6_9APHY</name>